<accession>A0A2A3Z2A2</accession>
<dbReference type="CDD" id="cd02042">
    <property type="entry name" value="ParAB_family"/>
    <property type="match status" value="1"/>
</dbReference>
<dbReference type="EMBL" id="NRGP01000023">
    <property type="protein sequence ID" value="PCC45495.1"/>
    <property type="molecule type" value="Genomic_DNA"/>
</dbReference>
<protein>
    <recommendedName>
        <fullName evidence="3">Chromosome partitioning protein</fullName>
    </recommendedName>
</protein>
<reference evidence="1 2" key="1">
    <citation type="journal article" date="2017" name="Elife">
        <title>Extensive horizontal gene transfer in cheese-associated bacteria.</title>
        <authorList>
            <person name="Bonham K.S."/>
            <person name="Wolfe B.E."/>
            <person name="Dutton R.J."/>
        </authorList>
    </citation>
    <scope>NUCLEOTIDE SEQUENCE [LARGE SCALE GENOMIC DNA]</scope>
    <source>
        <strain evidence="1 2">947_7</strain>
    </source>
</reference>
<dbReference type="InterPro" id="IPR027417">
    <property type="entry name" value="P-loop_NTPase"/>
</dbReference>
<dbReference type="Pfam" id="PF09140">
    <property type="entry name" value="MipZ"/>
    <property type="match status" value="1"/>
</dbReference>
<dbReference type="PANTHER" id="PTHR13696">
    <property type="entry name" value="P-LOOP CONTAINING NUCLEOSIDE TRIPHOSPHATE HYDROLASE"/>
    <property type="match status" value="1"/>
</dbReference>
<dbReference type="AlphaFoldDB" id="A0A2A3Z2A2"/>
<evidence type="ECO:0000313" key="1">
    <source>
        <dbReference type="EMBL" id="PCC45495.1"/>
    </source>
</evidence>
<dbReference type="InterPro" id="IPR050678">
    <property type="entry name" value="DNA_Partitioning_ATPase"/>
</dbReference>
<organism evidence="1 2">
    <name type="scientific">Brevibacterium aurantiacum</name>
    <dbReference type="NCBI Taxonomy" id="273384"/>
    <lineage>
        <taxon>Bacteria</taxon>
        <taxon>Bacillati</taxon>
        <taxon>Actinomycetota</taxon>
        <taxon>Actinomycetes</taxon>
        <taxon>Micrococcales</taxon>
        <taxon>Brevibacteriaceae</taxon>
        <taxon>Brevibacterium</taxon>
    </lineage>
</organism>
<dbReference type="PIRSF" id="PIRSF009320">
    <property type="entry name" value="Nuc_binding_HP_1000"/>
    <property type="match status" value="1"/>
</dbReference>
<sequence length="212" mass="23040">MILVIGHLKGGTGKSTLTVNLAEELHRRDFKVVIVEADPTVRTSTNWGEDRLKDNSLGSITVMIKYGDVSQAVAELDGTYDFVLIDAAGKDSPELRTGMAAADALIVPQPPSNADLDTLDALDQIVKKVRRVNPDLAATIVLSRADTHPMIDDVSQTRAVLNDYPGFDVASTVIHERRAYRTALAAGRGVVQWKDYKAKAEMQVLVTELIGD</sequence>
<dbReference type="PANTHER" id="PTHR13696:SF96">
    <property type="entry name" value="COBQ_COBB_MIND_PARA NUCLEOTIDE BINDING DOMAIN-CONTAINING PROTEIN"/>
    <property type="match status" value="1"/>
</dbReference>
<dbReference type="RefSeq" id="WP_096162817.1">
    <property type="nucleotide sequence ID" value="NZ_NRGP01000023.1"/>
</dbReference>
<evidence type="ECO:0000313" key="2">
    <source>
        <dbReference type="Proteomes" id="UP000217564"/>
    </source>
</evidence>
<dbReference type="InterPro" id="IPR015223">
    <property type="entry name" value="MipZ"/>
</dbReference>
<dbReference type="Gene3D" id="3.40.50.300">
    <property type="entry name" value="P-loop containing nucleotide triphosphate hydrolases"/>
    <property type="match status" value="1"/>
</dbReference>
<name>A0A2A3Z2A2_BREAU</name>
<proteinExistence type="predicted"/>
<evidence type="ECO:0008006" key="3">
    <source>
        <dbReference type="Google" id="ProtNLM"/>
    </source>
</evidence>
<dbReference type="Proteomes" id="UP000217564">
    <property type="component" value="Unassembled WGS sequence"/>
</dbReference>
<gene>
    <name evidence="1" type="ORF">CIK64_15265</name>
</gene>
<dbReference type="SUPFAM" id="SSF52540">
    <property type="entry name" value="P-loop containing nucleoside triphosphate hydrolases"/>
    <property type="match status" value="1"/>
</dbReference>
<comment type="caution">
    <text evidence="1">The sequence shown here is derived from an EMBL/GenBank/DDBJ whole genome shotgun (WGS) entry which is preliminary data.</text>
</comment>